<organism evidence="1 2">
    <name type="scientific">Paracoccus sanguinis</name>
    <dbReference type="NCBI Taxonomy" id="1545044"/>
    <lineage>
        <taxon>Bacteria</taxon>
        <taxon>Pseudomonadati</taxon>
        <taxon>Pseudomonadota</taxon>
        <taxon>Alphaproteobacteria</taxon>
        <taxon>Rhodobacterales</taxon>
        <taxon>Paracoccaceae</taxon>
        <taxon>Paracoccus</taxon>
    </lineage>
</organism>
<accession>A0A1H2SN70</accession>
<keyword evidence="2" id="KW-1185">Reference proteome</keyword>
<dbReference type="RefSeq" id="WP_036730654.1">
    <property type="nucleotide sequence ID" value="NZ_FNNA01000001.1"/>
</dbReference>
<evidence type="ECO:0000313" key="1">
    <source>
        <dbReference type="EMBL" id="SDW33038.1"/>
    </source>
</evidence>
<dbReference type="STRING" id="1545044.SAMN05444276_101679"/>
<name>A0A1H2SN70_9RHOB</name>
<proteinExistence type="predicted"/>
<dbReference type="EMBL" id="FNNA01000001">
    <property type="protein sequence ID" value="SDW33038.1"/>
    <property type="molecule type" value="Genomic_DNA"/>
</dbReference>
<protein>
    <submittedName>
        <fullName evidence="1">Uncharacterized protein</fullName>
    </submittedName>
</protein>
<reference evidence="2" key="1">
    <citation type="submission" date="2016-10" db="EMBL/GenBank/DDBJ databases">
        <authorList>
            <person name="Varghese N."/>
            <person name="Submissions S."/>
        </authorList>
    </citation>
    <scope>NUCLEOTIDE SEQUENCE [LARGE SCALE GENOMIC DNA]</scope>
    <source>
        <strain evidence="2">DSM 29303</strain>
    </source>
</reference>
<dbReference type="Proteomes" id="UP000182944">
    <property type="component" value="Unassembled WGS sequence"/>
</dbReference>
<gene>
    <name evidence="1" type="ORF">SAMN05444276_101679</name>
</gene>
<sequence length="113" mass="12378">MSDDYLDLLRAEKARGRTTADIARQLGFARTSISLLLSGNYPAARAPKIEAKVLEVFGRAIVCPHLGAEIERDACDAHRTSPMPTSSADRLRHWTACRTCTQNPAAPAAMKRK</sequence>
<evidence type="ECO:0000313" key="2">
    <source>
        <dbReference type="Proteomes" id="UP000182944"/>
    </source>
</evidence>
<dbReference type="AlphaFoldDB" id="A0A1H2SN70"/>
<dbReference type="OrthoDB" id="8291442at2"/>